<sequence>MECAAISEDHVVVRILRYDDYYSLFFEDMTILSIPYKLLDEPALGERLSILRSQEYGFVMTIRSEQRELSLI</sequence>
<dbReference type="Proteomes" id="UP000192907">
    <property type="component" value="Unassembled WGS sequence"/>
</dbReference>
<name>A0A1Y6CW31_9BACT</name>
<reference evidence="2" key="1">
    <citation type="submission" date="2017-04" db="EMBL/GenBank/DDBJ databases">
        <authorList>
            <person name="Varghese N."/>
            <person name="Submissions S."/>
        </authorList>
    </citation>
    <scope>NUCLEOTIDE SEQUENCE [LARGE SCALE GENOMIC DNA]</scope>
    <source>
        <strain evidence="2">RKEM611</strain>
    </source>
</reference>
<organism evidence="1 2">
    <name type="scientific">Pseudobacteriovorax antillogorgiicola</name>
    <dbReference type="NCBI Taxonomy" id="1513793"/>
    <lineage>
        <taxon>Bacteria</taxon>
        <taxon>Pseudomonadati</taxon>
        <taxon>Bdellovibrionota</taxon>
        <taxon>Oligoflexia</taxon>
        <taxon>Oligoflexales</taxon>
        <taxon>Pseudobacteriovoracaceae</taxon>
        <taxon>Pseudobacteriovorax</taxon>
    </lineage>
</organism>
<protein>
    <submittedName>
        <fullName evidence="1">Uncharacterized protein</fullName>
    </submittedName>
</protein>
<gene>
    <name evidence="1" type="ORF">SAMN06296036_13636</name>
</gene>
<evidence type="ECO:0000313" key="1">
    <source>
        <dbReference type="EMBL" id="SMF81254.1"/>
    </source>
</evidence>
<accession>A0A1Y6CW31</accession>
<keyword evidence="2" id="KW-1185">Reference proteome</keyword>
<dbReference type="EMBL" id="FWZT01000036">
    <property type="protein sequence ID" value="SMF81254.1"/>
    <property type="molecule type" value="Genomic_DNA"/>
</dbReference>
<evidence type="ECO:0000313" key="2">
    <source>
        <dbReference type="Proteomes" id="UP000192907"/>
    </source>
</evidence>
<dbReference type="AlphaFoldDB" id="A0A1Y6CW31"/>
<proteinExistence type="predicted"/>
<dbReference type="STRING" id="1513793.SAMN06296036_13636"/>
<dbReference type="RefSeq" id="WP_132325856.1">
    <property type="nucleotide sequence ID" value="NZ_FWZT01000036.1"/>
</dbReference>